<dbReference type="GO" id="GO:0071949">
    <property type="term" value="F:FAD binding"/>
    <property type="evidence" value="ECO:0007669"/>
    <property type="project" value="InterPro"/>
</dbReference>
<evidence type="ECO:0000256" key="2">
    <source>
        <dbReference type="ARBA" id="ARBA00022630"/>
    </source>
</evidence>
<keyword evidence="3" id="KW-0274">FAD</keyword>
<dbReference type="Pfam" id="PF01494">
    <property type="entry name" value="FAD_binding_3"/>
    <property type="match status" value="1"/>
</dbReference>
<proteinExistence type="predicted"/>
<dbReference type="Gene3D" id="3.50.50.60">
    <property type="entry name" value="FAD/NAD(P)-binding domain"/>
    <property type="match status" value="1"/>
</dbReference>
<comment type="cofactor">
    <cofactor evidence="1">
        <name>FAD</name>
        <dbReference type="ChEBI" id="CHEBI:57692"/>
    </cofactor>
</comment>
<keyword evidence="4" id="KW-0560">Oxidoreductase</keyword>
<dbReference type="Proteomes" id="UP001151088">
    <property type="component" value="Unassembled WGS sequence"/>
</dbReference>
<protein>
    <submittedName>
        <fullName evidence="7">FAD-dependent monooxygenase</fullName>
    </submittedName>
</protein>
<organism evidence="7 8">
    <name type="scientific">Ancylobacter mangrovi</name>
    <dbReference type="NCBI Taxonomy" id="2972472"/>
    <lineage>
        <taxon>Bacteria</taxon>
        <taxon>Pseudomonadati</taxon>
        <taxon>Pseudomonadota</taxon>
        <taxon>Alphaproteobacteria</taxon>
        <taxon>Hyphomicrobiales</taxon>
        <taxon>Xanthobacteraceae</taxon>
        <taxon>Ancylobacter</taxon>
    </lineage>
</organism>
<evidence type="ECO:0000313" key="8">
    <source>
        <dbReference type="Proteomes" id="UP001151088"/>
    </source>
</evidence>
<keyword evidence="8" id="KW-1185">Reference proteome</keyword>
<accession>A0A9X2PGW0</accession>
<reference evidence="7" key="1">
    <citation type="submission" date="2022-08" db="EMBL/GenBank/DDBJ databases">
        <authorList>
            <person name="Li F."/>
        </authorList>
    </citation>
    <scope>NUCLEOTIDE SEQUENCE</scope>
    <source>
        <strain evidence="7">MQZ15Z-1</strain>
    </source>
</reference>
<dbReference type="PRINTS" id="PR00420">
    <property type="entry name" value="RNGMNOXGNASE"/>
</dbReference>
<keyword evidence="5 7" id="KW-0503">Monooxygenase</keyword>
<feature type="domain" description="FAD-binding" evidence="6">
    <location>
        <begin position="6"/>
        <end position="348"/>
    </location>
</feature>
<evidence type="ECO:0000256" key="3">
    <source>
        <dbReference type="ARBA" id="ARBA00022827"/>
    </source>
</evidence>
<comment type="caution">
    <text evidence="7">The sequence shown here is derived from an EMBL/GenBank/DDBJ whole genome shotgun (WGS) entry which is preliminary data.</text>
</comment>
<dbReference type="GO" id="GO:0004497">
    <property type="term" value="F:monooxygenase activity"/>
    <property type="evidence" value="ECO:0007669"/>
    <property type="project" value="UniProtKB-KW"/>
</dbReference>
<dbReference type="PANTHER" id="PTHR13789:SF318">
    <property type="entry name" value="GERANYLGERANYL DIPHOSPHATE REDUCTASE"/>
    <property type="match status" value="1"/>
</dbReference>
<sequence>MPRGSIAIAGAGIGGLTAAIALARAGFEVAVLERAHALEEAGAGVQLAANATRCLQSLGLYDRIAADAVIPGAFAVMDGRQGTGITQAAMGAEAEARFGGPFIVIHRADLQAALLTAARETPGISILLDCAVHGFERQGDALAIHAHGGTTVRADALIGADGLRSFVRLQLFPEARPSFRHRAAWRATVPTDALPAALADPVTRLWLGPGAHLVSYPVKAGTAVNLVAVTPDEREDHGWSQEGSPDELIAHYRGWSRQALALLGAPERWLRWALFDLDPLPGWGAATGPVTLLGDAAHAMPPFLAQGAAQAIEDAVVLARCLADGADIPAALARYEAARRPRTAAVQRAARSMDRIYHLSGPARMARDFVMRARSGSAVLERYGWIYGWTP</sequence>
<evidence type="ECO:0000313" key="7">
    <source>
        <dbReference type="EMBL" id="MCS0495933.1"/>
    </source>
</evidence>
<dbReference type="EMBL" id="JANTHZ010000005">
    <property type="protein sequence ID" value="MCS0495933.1"/>
    <property type="molecule type" value="Genomic_DNA"/>
</dbReference>
<dbReference type="SUPFAM" id="SSF51905">
    <property type="entry name" value="FAD/NAD(P)-binding domain"/>
    <property type="match status" value="1"/>
</dbReference>
<dbReference type="InterPro" id="IPR050493">
    <property type="entry name" value="FAD-dep_Monooxygenase_BioMet"/>
</dbReference>
<dbReference type="SUPFAM" id="SSF54373">
    <property type="entry name" value="FAD-linked reductases, C-terminal domain"/>
    <property type="match status" value="1"/>
</dbReference>
<evidence type="ECO:0000256" key="4">
    <source>
        <dbReference type="ARBA" id="ARBA00023002"/>
    </source>
</evidence>
<dbReference type="InterPro" id="IPR036188">
    <property type="entry name" value="FAD/NAD-bd_sf"/>
</dbReference>
<gene>
    <name evidence="7" type="ORF">NVS89_12565</name>
</gene>
<evidence type="ECO:0000259" key="6">
    <source>
        <dbReference type="Pfam" id="PF01494"/>
    </source>
</evidence>
<evidence type="ECO:0000256" key="1">
    <source>
        <dbReference type="ARBA" id="ARBA00001974"/>
    </source>
</evidence>
<dbReference type="PANTHER" id="PTHR13789">
    <property type="entry name" value="MONOOXYGENASE"/>
    <property type="match status" value="1"/>
</dbReference>
<dbReference type="RefSeq" id="WP_258733101.1">
    <property type="nucleotide sequence ID" value="NZ_JANTHZ010000005.1"/>
</dbReference>
<keyword evidence="2" id="KW-0285">Flavoprotein</keyword>
<evidence type="ECO:0000256" key="5">
    <source>
        <dbReference type="ARBA" id="ARBA00023033"/>
    </source>
</evidence>
<dbReference type="AlphaFoldDB" id="A0A9X2PGW0"/>
<dbReference type="InterPro" id="IPR002938">
    <property type="entry name" value="FAD-bd"/>
</dbReference>
<name>A0A9X2PGW0_9HYPH</name>